<dbReference type="AlphaFoldDB" id="A0A9D1SXR0"/>
<proteinExistence type="predicted"/>
<evidence type="ECO:0000313" key="2">
    <source>
        <dbReference type="Proteomes" id="UP000886891"/>
    </source>
</evidence>
<gene>
    <name evidence="1" type="ORF">IAB14_05755</name>
</gene>
<accession>A0A9D1SXR0</accession>
<reference evidence="1" key="1">
    <citation type="submission" date="2020-10" db="EMBL/GenBank/DDBJ databases">
        <authorList>
            <person name="Gilroy R."/>
        </authorList>
    </citation>
    <scope>NUCLEOTIDE SEQUENCE</scope>
    <source>
        <strain evidence="1">23406</strain>
    </source>
</reference>
<organism evidence="1 2">
    <name type="scientific">Candidatus Stercoripulliclostridium merdipullorum</name>
    <dbReference type="NCBI Taxonomy" id="2840952"/>
    <lineage>
        <taxon>Bacteria</taxon>
        <taxon>Bacillati</taxon>
        <taxon>Bacillota</taxon>
        <taxon>Clostridia</taxon>
        <taxon>Eubacteriales</taxon>
        <taxon>Candidatus Stercoripulliclostridium</taxon>
    </lineage>
</organism>
<dbReference type="EMBL" id="DVOH01000042">
    <property type="protein sequence ID" value="HIV00595.1"/>
    <property type="molecule type" value="Genomic_DNA"/>
</dbReference>
<sequence length="52" mass="6019">MIKTVSVYDINRMFAASPRIGLSDNEKHRRRRCFSELGSIENRISRPNPELG</sequence>
<protein>
    <submittedName>
        <fullName evidence="1">Uncharacterized protein</fullName>
    </submittedName>
</protein>
<reference evidence="1" key="2">
    <citation type="journal article" date="2021" name="PeerJ">
        <title>Extensive microbial diversity within the chicken gut microbiome revealed by metagenomics and culture.</title>
        <authorList>
            <person name="Gilroy R."/>
            <person name="Ravi A."/>
            <person name="Getino M."/>
            <person name="Pursley I."/>
            <person name="Horton D.L."/>
            <person name="Alikhan N.F."/>
            <person name="Baker D."/>
            <person name="Gharbi K."/>
            <person name="Hall N."/>
            <person name="Watson M."/>
            <person name="Adriaenssens E.M."/>
            <person name="Foster-Nyarko E."/>
            <person name="Jarju S."/>
            <person name="Secka A."/>
            <person name="Antonio M."/>
            <person name="Oren A."/>
            <person name="Chaudhuri R.R."/>
            <person name="La Ragione R."/>
            <person name="Hildebrand F."/>
            <person name="Pallen M.J."/>
        </authorList>
    </citation>
    <scope>NUCLEOTIDE SEQUENCE</scope>
    <source>
        <strain evidence="1">23406</strain>
    </source>
</reference>
<name>A0A9D1SXR0_9FIRM</name>
<comment type="caution">
    <text evidence="1">The sequence shown here is derived from an EMBL/GenBank/DDBJ whole genome shotgun (WGS) entry which is preliminary data.</text>
</comment>
<evidence type="ECO:0000313" key="1">
    <source>
        <dbReference type="EMBL" id="HIV00595.1"/>
    </source>
</evidence>
<dbReference type="Proteomes" id="UP000886891">
    <property type="component" value="Unassembled WGS sequence"/>
</dbReference>